<evidence type="ECO:0000256" key="3">
    <source>
        <dbReference type="ARBA" id="ARBA00022491"/>
    </source>
</evidence>
<feature type="compositionally biased region" description="Basic and acidic residues" evidence="8">
    <location>
        <begin position="23"/>
        <end position="48"/>
    </location>
</feature>
<organism evidence="9 10">
    <name type="scientific">Aquatica leii</name>
    <dbReference type="NCBI Taxonomy" id="1421715"/>
    <lineage>
        <taxon>Eukaryota</taxon>
        <taxon>Metazoa</taxon>
        <taxon>Ecdysozoa</taxon>
        <taxon>Arthropoda</taxon>
        <taxon>Hexapoda</taxon>
        <taxon>Insecta</taxon>
        <taxon>Pterygota</taxon>
        <taxon>Neoptera</taxon>
        <taxon>Endopterygota</taxon>
        <taxon>Coleoptera</taxon>
        <taxon>Polyphaga</taxon>
        <taxon>Elateriformia</taxon>
        <taxon>Elateroidea</taxon>
        <taxon>Lampyridae</taxon>
        <taxon>Luciolinae</taxon>
        <taxon>Aquatica</taxon>
    </lineage>
</organism>
<evidence type="ECO:0000256" key="8">
    <source>
        <dbReference type="SAM" id="MobiDB-lite"/>
    </source>
</evidence>
<dbReference type="Pfam" id="PF15313">
    <property type="entry name" value="HEXIM"/>
    <property type="match status" value="1"/>
</dbReference>
<dbReference type="GO" id="GO:0000122">
    <property type="term" value="P:negative regulation of transcription by RNA polymerase II"/>
    <property type="evidence" value="ECO:0007669"/>
    <property type="project" value="InterPro"/>
</dbReference>
<keyword evidence="3" id="KW-0678">Repressor</keyword>
<keyword evidence="6" id="KW-0804">Transcription</keyword>
<evidence type="ECO:0000256" key="1">
    <source>
        <dbReference type="ARBA" id="ARBA00004123"/>
    </source>
</evidence>
<protein>
    <submittedName>
        <fullName evidence="9">Uncharacterized protein</fullName>
    </submittedName>
</protein>
<dbReference type="GO" id="GO:0004861">
    <property type="term" value="F:cyclin-dependent protein serine/threonine kinase inhibitor activity"/>
    <property type="evidence" value="ECO:0007669"/>
    <property type="project" value="InterPro"/>
</dbReference>
<comment type="caution">
    <text evidence="9">The sequence shown here is derived from an EMBL/GenBank/DDBJ whole genome shotgun (WGS) entry which is preliminary data.</text>
</comment>
<dbReference type="PANTHER" id="PTHR13469:SF8">
    <property type="entry name" value="HEXIM P-TEFB COMPLEX SUBUNIT 1"/>
    <property type="match status" value="1"/>
</dbReference>
<dbReference type="Proteomes" id="UP001353858">
    <property type="component" value="Unassembled WGS sequence"/>
</dbReference>
<evidence type="ECO:0000256" key="4">
    <source>
        <dbReference type="ARBA" id="ARBA00023015"/>
    </source>
</evidence>
<keyword evidence="10" id="KW-1185">Reference proteome</keyword>
<keyword evidence="4" id="KW-0805">Transcription regulation</keyword>
<dbReference type="GO" id="GO:0097322">
    <property type="term" value="F:7SK snRNA binding"/>
    <property type="evidence" value="ECO:0007669"/>
    <property type="project" value="TreeGrafter"/>
</dbReference>
<name>A0AAN7SKR2_9COLE</name>
<comment type="similarity">
    <text evidence="2">Belongs to the HEXIM family.</text>
</comment>
<gene>
    <name evidence="9" type="ORF">RN001_000670</name>
</gene>
<accession>A0AAN7SKR2</accession>
<dbReference type="GO" id="GO:0005737">
    <property type="term" value="C:cytoplasm"/>
    <property type="evidence" value="ECO:0007669"/>
    <property type="project" value="InterPro"/>
</dbReference>
<reference evidence="10" key="1">
    <citation type="submission" date="2023-01" db="EMBL/GenBank/DDBJ databases">
        <title>Key to firefly adult light organ development and bioluminescence: homeobox transcription factors regulate luciferase expression and transportation to peroxisome.</title>
        <authorList>
            <person name="Fu X."/>
        </authorList>
    </citation>
    <scope>NUCLEOTIDE SEQUENCE [LARGE SCALE GENOMIC DNA]</scope>
</reference>
<evidence type="ECO:0000256" key="7">
    <source>
        <dbReference type="ARBA" id="ARBA00023242"/>
    </source>
</evidence>
<feature type="region of interest" description="Disordered" evidence="8">
    <location>
        <begin position="16"/>
        <end position="84"/>
    </location>
</feature>
<feature type="compositionally biased region" description="Low complexity" evidence="8">
    <location>
        <begin position="231"/>
        <end position="240"/>
    </location>
</feature>
<proteinExistence type="inferred from homology"/>
<evidence type="ECO:0000256" key="2">
    <source>
        <dbReference type="ARBA" id="ARBA00008409"/>
    </source>
</evidence>
<keyword evidence="7" id="KW-0539">Nucleus</keyword>
<dbReference type="EMBL" id="JARPUR010000001">
    <property type="protein sequence ID" value="KAK4884399.1"/>
    <property type="molecule type" value="Genomic_DNA"/>
</dbReference>
<sequence>MCSNLEDVNDNLKAFGALPQDDVDQRSDAHAPIKSDHVPKKSDDEIPPKKRKTRRGRNKRRHPYLKIDRKSWNATKPEAPHNSNQFLIEDHGTTKEIDDCLRNDKMARTRDSSFSMDSDGEFYSSPDDEEAFLRKDFDDTYENLRTERFNTMTKNDIIQEFLQLEKKYDTLTKSQENCTENEHDIQNNVDFQREIERLLLENESLKRENKDLRNKISLWNSDSEDTESDSSETCSSCSSSGNESVKEVPISDEIIPDYSQMNGHSPSNLQPV</sequence>
<evidence type="ECO:0000313" key="9">
    <source>
        <dbReference type="EMBL" id="KAK4884399.1"/>
    </source>
</evidence>
<evidence type="ECO:0000256" key="5">
    <source>
        <dbReference type="ARBA" id="ARBA00023054"/>
    </source>
</evidence>
<dbReference type="PRINTS" id="PR02094">
    <property type="entry name" value="HEXIMFAMILY"/>
</dbReference>
<evidence type="ECO:0000313" key="10">
    <source>
        <dbReference type="Proteomes" id="UP001353858"/>
    </source>
</evidence>
<feature type="region of interest" description="Disordered" evidence="8">
    <location>
        <begin position="221"/>
        <end position="272"/>
    </location>
</feature>
<dbReference type="InterPro" id="IPR024872">
    <property type="entry name" value="HEXIM"/>
</dbReference>
<dbReference type="GO" id="GO:0005654">
    <property type="term" value="C:nucleoplasm"/>
    <property type="evidence" value="ECO:0007669"/>
    <property type="project" value="TreeGrafter"/>
</dbReference>
<dbReference type="PANTHER" id="PTHR13469">
    <property type="entry name" value="HEXAMETHYLENE BISACETAMIDE INDUCIBLE 1"/>
    <property type="match status" value="1"/>
</dbReference>
<feature type="compositionally biased region" description="Basic residues" evidence="8">
    <location>
        <begin position="49"/>
        <end position="64"/>
    </location>
</feature>
<keyword evidence="5" id="KW-0175">Coiled coil</keyword>
<dbReference type="AlphaFoldDB" id="A0AAN7SKR2"/>
<feature type="compositionally biased region" description="Polar residues" evidence="8">
    <location>
        <begin position="259"/>
        <end position="272"/>
    </location>
</feature>
<comment type="subcellular location">
    <subcellularLocation>
        <location evidence="1">Nucleus</location>
    </subcellularLocation>
</comment>
<dbReference type="Gene3D" id="6.10.250.2910">
    <property type="match status" value="1"/>
</dbReference>
<evidence type="ECO:0000256" key="6">
    <source>
        <dbReference type="ARBA" id="ARBA00023163"/>
    </source>
</evidence>